<dbReference type="PANTHER" id="PTHR43861:SF1">
    <property type="entry name" value="TRANS-ACONITATE 2-METHYLTRANSFERASE"/>
    <property type="match status" value="1"/>
</dbReference>
<dbReference type="GO" id="GO:0008168">
    <property type="term" value="F:methyltransferase activity"/>
    <property type="evidence" value="ECO:0007669"/>
    <property type="project" value="UniProtKB-KW"/>
</dbReference>
<dbReference type="SUPFAM" id="SSF53335">
    <property type="entry name" value="S-adenosyl-L-methionine-dependent methyltransferases"/>
    <property type="match status" value="1"/>
</dbReference>
<dbReference type="GO" id="GO:0032259">
    <property type="term" value="P:methylation"/>
    <property type="evidence" value="ECO:0007669"/>
    <property type="project" value="UniProtKB-KW"/>
</dbReference>
<evidence type="ECO:0000259" key="1">
    <source>
        <dbReference type="Pfam" id="PF08241"/>
    </source>
</evidence>
<dbReference type="PANTHER" id="PTHR43861">
    <property type="entry name" value="TRANS-ACONITATE 2-METHYLTRANSFERASE-RELATED"/>
    <property type="match status" value="1"/>
</dbReference>
<evidence type="ECO:0000313" key="3">
    <source>
        <dbReference type="Proteomes" id="UP001500782"/>
    </source>
</evidence>
<reference evidence="3" key="1">
    <citation type="journal article" date="2019" name="Int. J. Syst. Evol. Microbiol.">
        <title>The Global Catalogue of Microorganisms (GCM) 10K type strain sequencing project: providing services to taxonomists for standard genome sequencing and annotation.</title>
        <authorList>
            <consortium name="The Broad Institute Genomics Platform"/>
            <consortium name="The Broad Institute Genome Sequencing Center for Infectious Disease"/>
            <person name="Wu L."/>
            <person name="Ma J."/>
        </authorList>
    </citation>
    <scope>NUCLEOTIDE SEQUENCE [LARGE SCALE GENOMIC DNA]</scope>
    <source>
        <strain evidence="3">JCM 9731</strain>
    </source>
</reference>
<comment type="caution">
    <text evidence="2">The sequence shown here is derived from an EMBL/GenBank/DDBJ whole genome shotgun (WGS) entry which is preliminary data.</text>
</comment>
<feature type="domain" description="Methyltransferase type 11" evidence="1">
    <location>
        <begin position="52"/>
        <end position="136"/>
    </location>
</feature>
<evidence type="ECO:0000313" key="2">
    <source>
        <dbReference type="EMBL" id="GAA0348223.1"/>
    </source>
</evidence>
<proteinExistence type="predicted"/>
<name>A0ABP3GKW2_9BACI</name>
<dbReference type="Gene3D" id="3.40.50.150">
    <property type="entry name" value="Vaccinia Virus protein VP39"/>
    <property type="match status" value="1"/>
</dbReference>
<protein>
    <submittedName>
        <fullName evidence="2">Class I SAM-dependent methyltransferase</fullName>
    </submittedName>
</protein>
<keyword evidence="2" id="KW-0808">Transferase</keyword>
<keyword evidence="3" id="KW-1185">Reference proteome</keyword>
<gene>
    <name evidence="2" type="ORF">GCM10008967_43190</name>
</gene>
<dbReference type="InterPro" id="IPR029063">
    <property type="entry name" value="SAM-dependent_MTases_sf"/>
</dbReference>
<organism evidence="2 3">
    <name type="scientific">Bacillus carboniphilus</name>
    <dbReference type="NCBI Taxonomy" id="86663"/>
    <lineage>
        <taxon>Bacteria</taxon>
        <taxon>Bacillati</taxon>
        <taxon>Bacillota</taxon>
        <taxon>Bacilli</taxon>
        <taxon>Bacillales</taxon>
        <taxon>Bacillaceae</taxon>
        <taxon>Bacillus</taxon>
    </lineage>
</organism>
<dbReference type="Pfam" id="PF08241">
    <property type="entry name" value="Methyltransf_11"/>
    <property type="match status" value="1"/>
</dbReference>
<dbReference type="RefSeq" id="WP_343804151.1">
    <property type="nucleotide sequence ID" value="NZ_BAAADJ010000064.1"/>
</dbReference>
<dbReference type="CDD" id="cd02440">
    <property type="entry name" value="AdoMet_MTases"/>
    <property type="match status" value="1"/>
</dbReference>
<dbReference type="EMBL" id="BAAADJ010000064">
    <property type="protein sequence ID" value="GAA0348223.1"/>
    <property type="molecule type" value="Genomic_DNA"/>
</dbReference>
<accession>A0ABP3GKW2</accession>
<dbReference type="InterPro" id="IPR013216">
    <property type="entry name" value="Methyltransf_11"/>
</dbReference>
<sequence length="225" mass="25995">MNFNWQDETRVKWNQMTQFWSEKSEDMWERGSRKEIIPFMETFIKPNGFIGDLGCGDGYGSFLLYQKGFTVIGLDIAEDMIEKAKERQIEGSLTFVQGSMSSTPFEDEQFDAVMAINSLEWNESPLGTLNELRRITTEYACIGILGPTAAPRINSYSRLYDKPAICNTIMPWEFSQLATENGWEIVGNLPVYKREVKKEFVEQLPMILKQANSFMWVFMLRKTKG</sequence>
<dbReference type="Proteomes" id="UP001500782">
    <property type="component" value="Unassembled WGS sequence"/>
</dbReference>
<keyword evidence="2" id="KW-0489">Methyltransferase</keyword>